<evidence type="ECO:0000256" key="1">
    <source>
        <dbReference type="SAM" id="Phobius"/>
    </source>
</evidence>
<dbReference type="Proteomes" id="UP001058860">
    <property type="component" value="Chromosome"/>
</dbReference>
<keyword evidence="1" id="KW-1133">Transmembrane helix</keyword>
<evidence type="ECO:0000313" key="3">
    <source>
        <dbReference type="Proteomes" id="UP001058860"/>
    </source>
</evidence>
<feature type="transmembrane region" description="Helical" evidence="1">
    <location>
        <begin position="12"/>
        <end position="32"/>
    </location>
</feature>
<sequence>MPDPASIHRAGTRVLSVLLVLLGVALLVSTVARGGGVLSVGVLFGLLLGGAGVARLWLEQARERG</sequence>
<organism evidence="2 3">
    <name type="scientific">Svornostia abyssi</name>
    <dbReference type="NCBI Taxonomy" id="2898438"/>
    <lineage>
        <taxon>Bacteria</taxon>
        <taxon>Bacillati</taxon>
        <taxon>Actinomycetota</taxon>
        <taxon>Thermoleophilia</taxon>
        <taxon>Solirubrobacterales</taxon>
        <taxon>Baekduiaceae</taxon>
        <taxon>Svornostia</taxon>
    </lineage>
</organism>
<keyword evidence="3" id="KW-1185">Reference proteome</keyword>
<keyword evidence="1" id="KW-0812">Transmembrane</keyword>
<keyword evidence="1" id="KW-0472">Membrane</keyword>
<dbReference type="EMBL" id="CP088295">
    <property type="protein sequence ID" value="UUY02756.1"/>
    <property type="molecule type" value="Genomic_DNA"/>
</dbReference>
<reference evidence="3" key="1">
    <citation type="submission" date="2021-11" db="EMBL/GenBank/DDBJ databases">
        <title>Cultivation dependent microbiological survey of springs from the worlds oldest radium mine currently devoted to the extraction of radon-saturated water.</title>
        <authorList>
            <person name="Kapinusova G."/>
            <person name="Smrhova T."/>
            <person name="Strejcek M."/>
            <person name="Suman J."/>
            <person name="Jani K."/>
            <person name="Pajer P."/>
            <person name="Uhlik O."/>
        </authorList>
    </citation>
    <scope>NUCLEOTIDE SEQUENCE [LARGE SCALE GENOMIC DNA]</scope>
    <source>
        <strain evidence="3">J379</strain>
    </source>
</reference>
<accession>A0ABY5PDN4</accession>
<gene>
    <name evidence="2" type="ORF">LRS13_19015</name>
</gene>
<name>A0ABY5PDN4_9ACTN</name>
<evidence type="ECO:0000313" key="2">
    <source>
        <dbReference type="EMBL" id="UUY02756.1"/>
    </source>
</evidence>
<protein>
    <submittedName>
        <fullName evidence="2">Uncharacterized protein</fullName>
    </submittedName>
</protein>
<dbReference type="RefSeq" id="WP_353863279.1">
    <property type="nucleotide sequence ID" value="NZ_CP088295.1"/>
</dbReference>
<feature type="transmembrane region" description="Helical" evidence="1">
    <location>
        <begin position="38"/>
        <end position="58"/>
    </location>
</feature>
<proteinExistence type="predicted"/>